<evidence type="ECO:0000313" key="3">
    <source>
        <dbReference type="EMBL" id="MDV5824717.1"/>
    </source>
</evidence>
<feature type="domain" description="Aminotransferase class V" evidence="2">
    <location>
        <begin position="81"/>
        <end position="356"/>
    </location>
</feature>
<evidence type="ECO:0000259" key="2">
    <source>
        <dbReference type="Pfam" id="PF00266"/>
    </source>
</evidence>
<dbReference type="InterPro" id="IPR000192">
    <property type="entry name" value="Aminotrans_V_dom"/>
</dbReference>
<keyword evidence="4" id="KW-1185">Reference proteome</keyword>
<dbReference type="RefSeq" id="WP_317517376.1">
    <property type="nucleotide sequence ID" value="NZ_JAPTHD010000005.1"/>
</dbReference>
<comment type="caution">
    <text evidence="3">The sequence shown here is derived from an EMBL/GenBank/DDBJ whole genome shotgun (WGS) entry which is preliminary data.</text>
</comment>
<dbReference type="Pfam" id="PF00266">
    <property type="entry name" value="Aminotran_5"/>
    <property type="match status" value="1"/>
</dbReference>
<gene>
    <name evidence="3" type="ORF">O0R41_14020</name>
</gene>
<dbReference type="GO" id="GO:0008483">
    <property type="term" value="F:transaminase activity"/>
    <property type="evidence" value="ECO:0007669"/>
    <property type="project" value="UniProtKB-KW"/>
</dbReference>
<proteinExistence type="predicted"/>
<dbReference type="Gene3D" id="3.40.640.10">
    <property type="entry name" value="Type I PLP-dependent aspartate aminotransferase-like (Major domain)"/>
    <property type="match status" value="1"/>
</dbReference>
<dbReference type="Proteomes" id="UP001185984">
    <property type="component" value="Unassembled WGS sequence"/>
</dbReference>
<keyword evidence="3" id="KW-0808">Transferase</keyword>
<dbReference type="SUPFAM" id="SSF53383">
    <property type="entry name" value="PLP-dependent transferases"/>
    <property type="match status" value="1"/>
</dbReference>
<dbReference type="Gene3D" id="3.90.1150.10">
    <property type="entry name" value="Aspartate Aminotransferase, domain 1"/>
    <property type="match status" value="1"/>
</dbReference>
<reference evidence="4" key="1">
    <citation type="journal article" date="2022" name="J Environ Chem Eng">
        <title>Biodegradation of petroleum oil using a constructed nonpathogenic and heavy metal-tolerant bacterial consortium isolated from marine sponges.</title>
        <authorList>
            <person name="Dechsakulwatana C."/>
            <person name="Rungsihiranrut A."/>
            <person name="Muangchinda C."/>
            <person name="Ningthoujam R."/>
            <person name="Klankeo P."/>
            <person name="Pinyakong O."/>
        </authorList>
    </citation>
    <scope>NUCLEOTIDE SEQUENCE [LARGE SCALE GENOMIC DNA]</scope>
    <source>
        <strain evidence="4">MO2-4</strain>
    </source>
</reference>
<dbReference type="InterPro" id="IPR015421">
    <property type="entry name" value="PyrdxlP-dep_Trfase_major"/>
</dbReference>
<evidence type="ECO:0000313" key="4">
    <source>
        <dbReference type="Proteomes" id="UP001185984"/>
    </source>
</evidence>
<dbReference type="EMBL" id="JAPTHD010000005">
    <property type="protein sequence ID" value="MDV5824717.1"/>
    <property type="molecule type" value="Genomic_DNA"/>
</dbReference>
<name>A0ABU3ZZH4_9SPHN</name>
<keyword evidence="1" id="KW-0663">Pyridoxal phosphate</keyword>
<organism evidence="3 4">
    <name type="scientific">Sphingobium naphthae</name>
    <dbReference type="NCBI Taxonomy" id="1886786"/>
    <lineage>
        <taxon>Bacteria</taxon>
        <taxon>Pseudomonadati</taxon>
        <taxon>Pseudomonadota</taxon>
        <taxon>Alphaproteobacteria</taxon>
        <taxon>Sphingomonadales</taxon>
        <taxon>Sphingomonadaceae</taxon>
        <taxon>Sphingobium</taxon>
    </lineage>
</organism>
<dbReference type="PANTHER" id="PTHR43092:SF6">
    <property type="entry name" value="BLR1280 PROTEIN"/>
    <property type="match status" value="1"/>
</dbReference>
<protein>
    <submittedName>
        <fullName evidence="3">Aminotransferase class V-fold PLP-dependent enzyme</fullName>
    </submittedName>
</protein>
<dbReference type="InterPro" id="IPR015424">
    <property type="entry name" value="PyrdxlP-dep_Trfase"/>
</dbReference>
<dbReference type="PANTHER" id="PTHR43092">
    <property type="entry name" value="L-CYSTEINE DESULFHYDRASE"/>
    <property type="match status" value="1"/>
</dbReference>
<keyword evidence="3" id="KW-0032">Aminotransferase</keyword>
<dbReference type="InterPro" id="IPR015422">
    <property type="entry name" value="PyrdxlP-dep_Trfase_small"/>
</dbReference>
<evidence type="ECO:0000256" key="1">
    <source>
        <dbReference type="ARBA" id="ARBA00022898"/>
    </source>
</evidence>
<sequence length="417" mass="44866">MMLAGAAALPLSEAARAAPAPSGPADEAGWRAIAALYDLPADIVQLENAYWGAMARPVMAEYLAQVERVNRLSSYYGRLSYADDHRRVRALLAQKLGVPPEEIALTRNATEALKALIGQYDRLRPGDAVLIADLDYDSMQAACAALARRCEADLIRIALPEPATHQALIDSYAAALDAHPNVRMMLLTHISHRTGLMLPVREIVAMARQRGVDAIVDAAHSWCQADFTLPDLDADFVGLNGHKWLGAPLGVGILHIRGRRLDAIAPDPADDGAHPDRIDARIHSGTLDFAAQLTVPAALALQAQIGGAAKAARLRLLRDRWAEPLRGLDGLEILTPADPRLSCAITSFRIRGRESVADNVAIARALLERHRILTVHRGGPAKGACVRVTPSVYTRPEDLDALVDALRALVPAMAKPA</sequence>
<accession>A0ABU3ZZH4</accession>